<sequence>MKSGCSNCQTIQCLWTIPKIWKKFWKGSKMNNIKEIIWDFDGVILLSDAVREYGFRKIFETHPEDQVEQLVQFHLKNGGLSRYVKIRYFYEKILNQSITEEEVNRLADNFSVIMKDALVNVNLLNPEWIELMKEIGGAYVHSIASGSDGKELNYLCQTLGIAKHFKIISGSPTPKKQLVADIISSSDFSPAEIVLIGDAVNDLEAAEFNQIKFIGYHHHSLKDAPLFLTDLTKVAQILNRN</sequence>
<dbReference type="SUPFAM" id="SSF56784">
    <property type="entry name" value="HAD-like"/>
    <property type="match status" value="1"/>
</dbReference>
<comment type="catalytic activity">
    <reaction evidence="1">
        <text>2-phosphoglycolate + H2O = glycolate + phosphate</text>
        <dbReference type="Rhea" id="RHEA:14369"/>
        <dbReference type="ChEBI" id="CHEBI:15377"/>
        <dbReference type="ChEBI" id="CHEBI:29805"/>
        <dbReference type="ChEBI" id="CHEBI:43474"/>
        <dbReference type="ChEBI" id="CHEBI:58033"/>
        <dbReference type="EC" id="3.1.3.18"/>
    </reaction>
</comment>
<keyword evidence="6" id="KW-1185">Reference proteome</keyword>
<dbReference type="EC" id="3.1.3.18" evidence="4"/>
<dbReference type="EMBL" id="CP029187">
    <property type="protein sequence ID" value="AWI24452.1"/>
    <property type="molecule type" value="Genomic_DNA"/>
</dbReference>
<dbReference type="GO" id="GO:0008967">
    <property type="term" value="F:phosphoglycolate phosphatase activity"/>
    <property type="evidence" value="ECO:0007669"/>
    <property type="project" value="UniProtKB-EC"/>
</dbReference>
<dbReference type="SFLD" id="SFLDG01129">
    <property type="entry name" value="C1.5:_HAD__Beta-PGM__Phosphata"/>
    <property type="match status" value="1"/>
</dbReference>
<dbReference type="Proteomes" id="UP000244937">
    <property type="component" value="Chromosome"/>
</dbReference>
<dbReference type="Gene3D" id="1.10.150.240">
    <property type="entry name" value="Putative phosphatase, domain 2"/>
    <property type="match status" value="1"/>
</dbReference>
<dbReference type="PANTHER" id="PTHR43434">
    <property type="entry name" value="PHOSPHOGLYCOLATE PHOSPHATASE"/>
    <property type="match status" value="1"/>
</dbReference>
<dbReference type="Pfam" id="PF13419">
    <property type="entry name" value="HAD_2"/>
    <property type="match status" value="1"/>
</dbReference>
<evidence type="ECO:0000256" key="3">
    <source>
        <dbReference type="ARBA" id="ARBA00006171"/>
    </source>
</evidence>
<evidence type="ECO:0000256" key="4">
    <source>
        <dbReference type="ARBA" id="ARBA00013078"/>
    </source>
</evidence>
<dbReference type="AlphaFoldDB" id="A0A2S1SDL2"/>
<proteinExistence type="inferred from homology"/>
<dbReference type="GO" id="GO:0006281">
    <property type="term" value="P:DNA repair"/>
    <property type="evidence" value="ECO:0007669"/>
    <property type="project" value="TreeGrafter"/>
</dbReference>
<reference evidence="5 6" key="1">
    <citation type="submission" date="2018-05" db="EMBL/GenBank/DDBJ databases">
        <title>Genome sequencing of Flavobacterium sp. HYN0049.</title>
        <authorList>
            <person name="Yi H."/>
            <person name="Baek C."/>
        </authorList>
    </citation>
    <scope>NUCLEOTIDE SEQUENCE [LARGE SCALE GENOMIC DNA]</scope>
    <source>
        <strain evidence="5 6">HYN0049</strain>
    </source>
</reference>
<dbReference type="InterPro" id="IPR041492">
    <property type="entry name" value="HAD_2"/>
</dbReference>
<dbReference type="InterPro" id="IPR023214">
    <property type="entry name" value="HAD_sf"/>
</dbReference>
<accession>A0A2S1SDL2</accession>
<comment type="similarity">
    <text evidence="3">Belongs to the HAD-like hydrolase superfamily. CbbY/CbbZ/Gph/YieH family.</text>
</comment>
<evidence type="ECO:0000313" key="5">
    <source>
        <dbReference type="EMBL" id="AWI24452.1"/>
    </source>
</evidence>
<name>A0A2S1SDL2_9FLAO</name>
<gene>
    <name evidence="5" type="ORF">HYN49_00290</name>
</gene>
<dbReference type="InterPro" id="IPR036412">
    <property type="entry name" value="HAD-like_sf"/>
</dbReference>
<dbReference type="Gene3D" id="3.40.50.1000">
    <property type="entry name" value="HAD superfamily/HAD-like"/>
    <property type="match status" value="1"/>
</dbReference>
<dbReference type="CDD" id="cd01427">
    <property type="entry name" value="HAD_like"/>
    <property type="match status" value="1"/>
</dbReference>
<evidence type="ECO:0000313" key="6">
    <source>
        <dbReference type="Proteomes" id="UP000244937"/>
    </source>
</evidence>
<evidence type="ECO:0000256" key="1">
    <source>
        <dbReference type="ARBA" id="ARBA00000830"/>
    </source>
</evidence>
<dbReference type="InterPro" id="IPR023198">
    <property type="entry name" value="PGP-like_dom2"/>
</dbReference>
<dbReference type="PANTHER" id="PTHR43434:SF1">
    <property type="entry name" value="PHOSPHOGLYCOLATE PHOSPHATASE"/>
    <property type="match status" value="1"/>
</dbReference>
<evidence type="ECO:0000256" key="2">
    <source>
        <dbReference type="ARBA" id="ARBA00004818"/>
    </source>
</evidence>
<dbReference type="GO" id="GO:0005829">
    <property type="term" value="C:cytosol"/>
    <property type="evidence" value="ECO:0007669"/>
    <property type="project" value="TreeGrafter"/>
</dbReference>
<organism evidence="5 6">
    <name type="scientific">Flavobacterium pallidum</name>
    <dbReference type="NCBI Taxonomy" id="2172098"/>
    <lineage>
        <taxon>Bacteria</taxon>
        <taxon>Pseudomonadati</taxon>
        <taxon>Bacteroidota</taxon>
        <taxon>Flavobacteriia</taxon>
        <taxon>Flavobacteriales</taxon>
        <taxon>Flavobacteriaceae</taxon>
        <taxon>Flavobacterium</taxon>
    </lineage>
</organism>
<dbReference type="OrthoDB" id="9807630at2"/>
<comment type="pathway">
    <text evidence="2">Organic acid metabolism; glycolate biosynthesis; glycolate from 2-phosphoglycolate: step 1/1.</text>
</comment>
<dbReference type="InterPro" id="IPR050155">
    <property type="entry name" value="HAD-like_hydrolase_sf"/>
</dbReference>
<dbReference type="SFLD" id="SFLDS00003">
    <property type="entry name" value="Haloacid_Dehalogenase"/>
    <property type="match status" value="1"/>
</dbReference>
<protein>
    <recommendedName>
        <fullName evidence="4">phosphoglycolate phosphatase</fullName>
        <ecNumber evidence="4">3.1.3.18</ecNumber>
    </recommendedName>
</protein>
<dbReference type="KEGG" id="fpal:HYN49_00290"/>